<proteinExistence type="predicted"/>
<dbReference type="AlphaFoldDB" id="A0AB38YHH0"/>
<sequence>MDVSSLSSVASYASNKATVDAKEGAALKTFKMAVDQQADMALQLVQSVDPSNAASSVGNLGQNVNVRV</sequence>
<name>A0AB38YHH0_9GAMM</name>
<dbReference type="Pfam" id="PF14070">
    <property type="entry name" value="YjfB_motility"/>
    <property type="match status" value="1"/>
</dbReference>
<gene>
    <name evidence="1" type="ORF">NFC81_01655</name>
</gene>
<reference evidence="1" key="1">
    <citation type="submission" date="2022-07" db="EMBL/GenBank/DDBJ databases">
        <title>Complete genome sequence of Salinispirillum sp. LH10-3-1 capable of multiple carbohydrate inversion isolated from a soda lake.</title>
        <authorList>
            <person name="Liu J."/>
            <person name="Zhai Y."/>
            <person name="Zhang H."/>
            <person name="Yang H."/>
            <person name="Qu J."/>
            <person name="Li J."/>
        </authorList>
    </citation>
    <scope>NUCLEOTIDE SEQUENCE</scope>
    <source>
        <strain evidence="1">LH 10-3-1</strain>
    </source>
</reference>
<dbReference type="EMBL" id="CP101717">
    <property type="protein sequence ID" value="WLD58514.1"/>
    <property type="molecule type" value="Genomic_DNA"/>
</dbReference>
<dbReference type="RefSeq" id="WP_304995799.1">
    <property type="nucleotide sequence ID" value="NZ_CP101717.1"/>
</dbReference>
<accession>A0AB38YHH0</accession>
<dbReference type="InterPro" id="IPR025906">
    <property type="entry name" value="YjfB_motility"/>
</dbReference>
<evidence type="ECO:0000313" key="1">
    <source>
        <dbReference type="EMBL" id="WLD58514.1"/>
    </source>
</evidence>
<protein>
    <submittedName>
        <fullName evidence="1">Motility protein</fullName>
    </submittedName>
</protein>
<organism evidence="1">
    <name type="scientific">Salinispirillum sp. LH 10-3-1</name>
    <dbReference type="NCBI Taxonomy" id="2952525"/>
    <lineage>
        <taxon>Bacteria</taxon>
        <taxon>Pseudomonadati</taxon>
        <taxon>Pseudomonadota</taxon>
        <taxon>Gammaproteobacteria</taxon>
        <taxon>Oceanospirillales</taxon>
        <taxon>Saccharospirillaceae</taxon>
        <taxon>Salinispirillum</taxon>
    </lineage>
</organism>